<dbReference type="InterPro" id="IPR003709">
    <property type="entry name" value="VanY-like_core_dom"/>
</dbReference>
<dbReference type="InterPro" id="IPR009045">
    <property type="entry name" value="Zn_M74/Hedgehog-like"/>
</dbReference>
<sequence>MRFRLAGSGLVTASLAVSLACATSASAADGTSTTPSSTTVTIPVDAGDSGALTPAELQRQIARADALRAEILASDKNIAAAMTKLDKAAKKANSALEAYSNAMNDQRAATQEAQSQSEIASALQERLNTARQDLRDWAVSAYTQGGSLAESLTYLDALSKDASKASNPLSDLNYLTDNRIRTVDDLREYTIAQKLASMRADAAKDKADAAAKSATTRKTEAKKAVEQQNADLAELRKVHLAYVEEAGPLAGMLLGSGDPTAIDASTQLTKALEASNISVKDLRLSPCTDKTGMWPNGQIPPSALCPLVGSTDEFLVPQAAAAFNAMSKAYAEDTGALLCVTDGYRSYAEQVAVKAARGPWAATPGTSEHGLGRAVDLCGGVQDYSSPAHLWLVQNAALFGWFHPSWAAQGGTLPEPWHWEFAG</sequence>
<feature type="signal peptide" evidence="2">
    <location>
        <begin position="1"/>
        <end position="27"/>
    </location>
</feature>
<dbReference type="RefSeq" id="WP_344063684.1">
    <property type="nucleotide sequence ID" value="NZ_BAAAPN010000034.1"/>
</dbReference>
<dbReference type="PROSITE" id="PS51257">
    <property type="entry name" value="PROKAR_LIPOPROTEIN"/>
    <property type="match status" value="1"/>
</dbReference>
<dbReference type="CDD" id="cd14814">
    <property type="entry name" value="Peptidase_M15"/>
    <property type="match status" value="1"/>
</dbReference>
<evidence type="ECO:0000256" key="1">
    <source>
        <dbReference type="SAM" id="Coils"/>
    </source>
</evidence>
<dbReference type="Proteomes" id="UP001501475">
    <property type="component" value="Unassembled WGS sequence"/>
</dbReference>
<feature type="coiled-coil region" evidence="1">
    <location>
        <begin position="82"/>
        <end position="116"/>
    </location>
</feature>
<proteinExistence type="predicted"/>
<evidence type="ECO:0000313" key="4">
    <source>
        <dbReference type="EMBL" id="GAA1754214.1"/>
    </source>
</evidence>
<gene>
    <name evidence="4" type="ORF">GCM10009810_12560</name>
</gene>
<dbReference type="PANTHER" id="PTHR34385">
    <property type="entry name" value="D-ALANYL-D-ALANINE CARBOXYPEPTIDASE"/>
    <property type="match status" value="1"/>
</dbReference>
<keyword evidence="5" id="KW-1185">Reference proteome</keyword>
<feature type="chain" id="PRO_5047277351" description="D-alanyl-D-alanine carboxypeptidase-like core domain-containing protein" evidence="2">
    <location>
        <begin position="28"/>
        <end position="423"/>
    </location>
</feature>
<evidence type="ECO:0000259" key="3">
    <source>
        <dbReference type="Pfam" id="PF02557"/>
    </source>
</evidence>
<organism evidence="4 5">
    <name type="scientific">Nostocoides vanveenii</name>
    <dbReference type="NCBI Taxonomy" id="330835"/>
    <lineage>
        <taxon>Bacteria</taxon>
        <taxon>Bacillati</taxon>
        <taxon>Actinomycetota</taxon>
        <taxon>Actinomycetes</taxon>
        <taxon>Micrococcales</taxon>
        <taxon>Intrasporangiaceae</taxon>
        <taxon>Nostocoides</taxon>
    </lineage>
</organism>
<evidence type="ECO:0000313" key="5">
    <source>
        <dbReference type="Proteomes" id="UP001501475"/>
    </source>
</evidence>
<protein>
    <recommendedName>
        <fullName evidence="3">D-alanyl-D-alanine carboxypeptidase-like core domain-containing protein</fullName>
    </recommendedName>
</protein>
<dbReference type="InterPro" id="IPR052179">
    <property type="entry name" value="DD-CPase-like"/>
</dbReference>
<comment type="caution">
    <text evidence="4">The sequence shown here is derived from an EMBL/GenBank/DDBJ whole genome shotgun (WGS) entry which is preliminary data.</text>
</comment>
<evidence type="ECO:0000256" key="2">
    <source>
        <dbReference type="SAM" id="SignalP"/>
    </source>
</evidence>
<reference evidence="4 5" key="1">
    <citation type="journal article" date="2019" name="Int. J. Syst. Evol. Microbiol.">
        <title>The Global Catalogue of Microorganisms (GCM) 10K type strain sequencing project: providing services to taxonomists for standard genome sequencing and annotation.</title>
        <authorList>
            <consortium name="The Broad Institute Genomics Platform"/>
            <consortium name="The Broad Institute Genome Sequencing Center for Infectious Disease"/>
            <person name="Wu L."/>
            <person name="Ma J."/>
        </authorList>
    </citation>
    <scope>NUCLEOTIDE SEQUENCE [LARGE SCALE GENOMIC DNA]</scope>
    <source>
        <strain evidence="4 5">JCM 15591</strain>
    </source>
</reference>
<keyword evidence="2" id="KW-0732">Signal</keyword>
<dbReference type="SUPFAM" id="SSF55166">
    <property type="entry name" value="Hedgehog/DD-peptidase"/>
    <property type="match status" value="1"/>
</dbReference>
<name>A0ABN2KEH0_9MICO</name>
<dbReference type="PANTHER" id="PTHR34385:SF1">
    <property type="entry name" value="PEPTIDOGLYCAN L-ALANYL-D-GLUTAMATE ENDOPEPTIDASE CWLK"/>
    <property type="match status" value="1"/>
</dbReference>
<accession>A0ABN2KEH0</accession>
<dbReference type="EMBL" id="BAAAPN010000034">
    <property type="protein sequence ID" value="GAA1754214.1"/>
    <property type="molecule type" value="Genomic_DNA"/>
</dbReference>
<dbReference type="Gene3D" id="3.30.1380.10">
    <property type="match status" value="1"/>
</dbReference>
<keyword evidence="1" id="KW-0175">Coiled coil</keyword>
<dbReference type="Pfam" id="PF02557">
    <property type="entry name" value="VanY"/>
    <property type="match status" value="1"/>
</dbReference>
<feature type="domain" description="D-alanyl-D-alanine carboxypeptidase-like core" evidence="3">
    <location>
        <begin position="315"/>
        <end position="423"/>
    </location>
</feature>